<dbReference type="SMART" id="SM00507">
    <property type="entry name" value="HNHc"/>
    <property type="match status" value="1"/>
</dbReference>
<dbReference type="CDD" id="cd00085">
    <property type="entry name" value="HNHc"/>
    <property type="match status" value="1"/>
</dbReference>
<dbReference type="GO" id="GO:0004519">
    <property type="term" value="F:endonuclease activity"/>
    <property type="evidence" value="ECO:0007669"/>
    <property type="project" value="UniProtKB-KW"/>
</dbReference>
<dbReference type="RefSeq" id="WP_111945339.1">
    <property type="nucleotide sequence ID" value="NZ_CATNYA010000015.1"/>
</dbReference>
<gene>
    <name evidence="2" type="ORF">NCTC8081_00609</name>
</gene>
<dbReference type="Gene3D" id="1.10.30.50">
    <property type="match status" value="1"/>
</dbReference>
<keyword evidence="2" id="KW-0540">Nuclease</keyword>
<keyword evidence="2" id="KW-0255">Endonuclease</keyword>
<dbReference type="GO" id="GO:0003676">
    <property type="term" value="F:nucleic acid binding"/>
    <property type="evidence" value="ECO:0007669"/>
    <property type="project" value="InterPro"/>
</dbReference>
<dbReference type="InterPro" id="IPR003615">
    <property type="entry name" value="HNH_nuc"/>
</dbReference>
<dbReference type="GO" id="GO:0008270">
    <property type="term" value="F:zinc ion binding"/>
    <property type="evidence" value="ECO:0007669"/>
    <property type="project" value="InterPro"/>
</dbReference>
<proteinExistence type="predicted"/>
<protein>
    <submittedName>
        <fullName evidence="2">HNH endonuclease</fullName>
    </submittedName>
</protein>
<dbReference type="InterPro" id="IPR002711">
    <property type="entry name" value="HNH"/>
</dbReference>
<name>A0A2X3E3Z1_CLOPF</name>
<dbReference type="Pfam" id="PF01844">
    <property type="entry name" value="HNH"/>
    <property type="match status" value="1"/>
</dbReference>
<keyword evidence="2" id="KW-0378">Hydrolase</keyword>
<dbReference type="Proteomes" id="UP000250234">
    <property type="component" value="Unassembled WGS sequence"/>
</dbReference>
<dbReference type="AlphaFoldDB" id="A0A2X3E3Z1"/>
<accession>A0A2X3E3Z1</accession>
<evidence type="ECO:0000313" key="2">
    <source>
        <dbReference type="EMBL" id="SQC06499.1"/>
    </source>
</evidence>
<organism evidence="2 3">
    <name type="scientific">Clostridium perfringens</name>
    <dbReference type="NCBI Taxonomy" id="1502"/>
    <lineage>
        <taxon>Bacteria</taxon>
        <taxon>Bacillati</taxon>
        <taxon>Bacillota</taxon>
        <taxon>Clostridia</taxon>
        <taxon>Eubacteriales</taxon>
        <taxon>Clostridiaceae</taxon>
        <taxon>Clostridium</taxon>
    </lineage>
</organism>
<reference evidence="2 3" key="1">
    <citation type="submission" date="2018-06" db="EMBL/GenBank/DDBJ databases">
        <authorList>
            <consortium name="Pathogen Informatics"/>
            <person name="Doyle S."/>
        </authorList>
    </citation>
    <scope>NUCLEOTIDE SEQUENCE [LARGE SCALE GENOMIC DNA]</scope>
    <source>
        <strain evidence="2 3">NCTC8081</strain>
    </source>
</reference>
<feature type="domain" description="HNH nuclease" evidence="1">
    <location>
        <begin position="100"/>
        <end position="152"/>
    </location>
</feature>
<evidence type="ECO:0000313" key="3">
    <source>
        <dbReference type="Proteomes" id="UP000250234"/>
    </source>
</evidence>
<dbReference type="EMBL" id="UAWO01000002">
    <property type="protein sequence ID" value="SQC06499.1"/>
    <property type="molecule type" value="Genomic_DNA"/>
</dbReference>
<evidence type="ECO:0000259" key="1">
    <source>
        <dbReference type="SMART" id="SM00507"/>
    </source>
</evidence>
<sequence length="172" mass="20769">MDLENLIKNNNIDEYEVKNIVLNMILLSVFEEIYNYLEKDNNKQILKNQLRKGESSYTIKQMINNHIYMNLGEKEYKFLIKLIIAYLRKKEKRQKYDKEEKKRLLFEQENKCNICKREINNKNSHVDHIIPFKMVGDELDENLQLLCEECNLNKSGSINFYLKTIVKRFVRP</sequence>